<dbReference type="InterPro" id="IPR011055">
    <property type="entry name" value="Dup_hybrid_motif"/>
</dbReference>
<dbReference type="InterPro" id="IPR050570">
    <property type="entry name" value="Cell_wall_metabolism_enzyme"/>
</dbReference>
<dbReference type="PATRIC" id="fig|1002809.3.peg.1758"/>
<dbReference type="AlphaFoldDB" id="F2F964"/>
<dbReference type="Pfam" id="PF01551">
    <property type="entry name" value="Peptidase_M23"/>
    <property type="match status" value="1"/>
</dbReference>
<dbReference type="PANTHER" id="PTHR21666:SF270">
    <property type="entry name" value="MUREIN HYDROLASE ACTIVATOR ENVC"/>
    <property type="match status" value="1"/>
</dbReference>
<dbReference type="CDD" id="cd12797">
    <property type="entry name" value="M23_peptidase"/>
    <property type="match status" value="1"/>
</dbReference>
<name>F2F964_SOLSS</name>
<gene>
    <name evidence="2" type="ordered locus">SSIL_1736</name>
</gene>
<reference evidence="2 3" key="2">
    <citation type="journal article" date="2012" name="J. Biosci. Bioeng.">
        <title>Complete genome sequence and characterization of the N-acylhomoserine lactone-degrading gene of the potato leaf-associated Solibacillus silvestris.</title>
        <authorList>
            <person name="Morohoshi T."/>
            <person name="Tominaga Y."/>
            <person name="Someya N."/>
            <person name="Ikeda T."/>
        </authorList>
    </citation>
    <scope>NUCLEOTIDE SEQUENCE [LARGE SCALE GENOMIC DNA]</scope>
    <source>
        <strain evidence="2 3">StLB046</strain>
    </source>
</reference>
<accession>F2F964</accession>
<feature type="domain" description="M23ase beta-sheet core" evidence="1">
    <location>
        <begin position="167"/>
        <end position="259"/>
    </location>
</feature>
<dbReference type="SUPFAM" id="SSF51261">
    <property type="entry name" value="Duplicated hybrid motif"/>
    <property type="match status" value="1"/>
</dbReference>
<sequence>MNNQFKEQFGRYFLAGEFEEIYEKTTKSFQNLVSLEQFRQLSLDYNSNVSSYTCIVSNTFQGLDRHIWVDETYSKAVVIAYDRQDIIQAIYLKPFATYPNSDQIWTKNTYNMPINDEWYVFWGGTNEFINYHYPYEQQRYAYDLVKMVNNETYKNSTQRNENYYAFGAEVVAPADGVVVEVIDGISDNVPGEMDEENLAGNYCIIAHEHNEFSMIAHFKKDSICVKTGDKVKAGQLLGLCGNSGNSSEAHIHFQVMDHQDFLQAKSLRIKFHGGAEPIQGDFVKPSSASKPQ</sequence>
<dbReference type="Gene3D" id="2.70.70.10">
    <property type="entry name" value="Glucose Permease (Domain IIA)"/>
    <property type="match status" value="1"/>
</dbReference>
<dbReference type="HOGENOM" id="CLU_068664_0_0_9"/>
<reference evidence="3" key="1">
    <citation type="submission" date="2011-04" db="EMBL/GenBank/DDBJ databases">
        <title>Genome sequence of Solibacillus silvestris StLB046.</title>
        <authorList>
            <person name="Morohoshi T."/>
            <person name="Someya N."/>
            <person name="Ikeda T."/>
        </authorList>
    </citation>
    <scope>NUCLEOTIDE SEQUENCE [LARGE SCALE GENOMIC DNA]</scope>
    <source>
        <strain evidence="3">StLB046</strain>
    </source>
</reference>
<proteinExistence type="predicted"/>
<keyword evidence="3" id="KW-1185">Reference proteome</keyword>
<dbReference type="eggNOG" id="COG0739">
    <property type="taxonomic scope" value="Bacteria"/>
</dbReference>
<evidence type="ECO:0000313" key="3">
    <source>
        <dbReference type="Proteomes" id="UP000006691"/>
    </source>
</evidence>
<dbReference type="GO" id="GO:0004222">
    <property type="term" value="F:metalloendopeptidase activity"/>
    <property type="evidence" value="ECO:0007669"/>
    <property type="project" value="TreeGrafter"/>
</dbReference>
<dbReference type="KEGG" id="siv:SSIL_1736"/>
<dbReference type="RefSeq" id="WP_014823508.1">
    <property type="nucleotide sequence ID" value="NC_018065.1"/>
</dbReference>
<organism evidence="2 3">
    <name type="scientific">Solibacillus silvestris (strain StLB046)</name>
    <name type="common">Bacillus silvestris</name>
    <dbReference type="NCBI Taxonomy" id="1002809"/>
    <lineage>
        <taxon>Bacteria</taxon>
        <taxon>Bacillati</taxon>
        <taxon>Bacillota</taxon>
        <taxon>Bacilli</taxon>
        <taxon>Bacillales</taxon>
        <taxon>Caryophanaceae</taxon>
        <taxon>Solibacillus</taxon>
    </lineage>
</organism>
<evidence type="ECO:0000313" key="2">
    <source>
        <dbReference type="EMBL" id="BAK16159.1"/>
    </source>
</evidence>
<evidence type="ECO:0000259" key="1">
    <source>
        <dbReference type="Pfam" id="PF01551"/>
    </source>
</evidence>
<dbReference type="PANTHER" id="PTHR21666">
    <property type="entry name" value="PEPTIDASE-RELATED"/>
    <property type="match status" value="1"/>
</dbReference>
<dbReference type="Proteomes" id="UP000006691">
    <property type="component" value="Chromosome"/>
</dbReference>
<dbReference type="STRING" id="1002809.SSIL_1736"/>
<dbReference type="InterPro" id="IPR016047">
    <property type="entry name" value="M23ase_b-sheet_dom"/>
</dbReference>
<protein>
    <submittedName>
        <fullName evidence="2">Membrane protein</fullName>
    </submittedName>
</protein>
<dbReference type="EMBL" id="AP012157">
    <property type="protein sequence ID" value="BAK16159.1"/>
    <property type="molecule type" value="Genomic_DNA"/>
</dbReference>